<keyword evidence="3" id="KW-0964">Secreted</keyword>
<dbReference type="Proteomes" id="UP000292052">
    <property type="component" value="Unassembled WGS sequence"/>
</dbReference>
<feature type="non-terminal residue" evidence="5">
    <location>
        <position position="1"/>
    </location>
</feature>
<evidence type="ECO:0000259" key="4">
    <source>
        <dbReference type="Pfam" id="PF02221"/>
    </source>
</evidence>
<evidence type="ECO:0000313" key="6">
    <source>
        <dbReference type="Proteomes" id="UP000292052"/>
    </source>
</evidence>
<evidence type="ECO:0000313" key="5">
    <source>
        <dbReference type="EMBL" id="RZC38153.1"/>
    </source>
</evidence>
<dbReference type="SUPFAM" id="SSF81296">
    <property type="entry name" value="E set domains"/>
    <property type="match status" value="1"/>
</dbReference>
<organism evidence="5 6">
    <name type="scientific">Asbolus verrucosus</name>
    <name type="common">Desert ironclad beetle</name>
    <dbReference type="NCBI Taxonomy" id="1661398"/>
    <lineage>
        <taxon>Eukaryota</taxon>
        <taxon>Metazoa</taxon>
        <taxon>Ecdysozoa</taxon>
        <taxon>Arthropoda</taxon>
        <taxon>Hexapoda</taxon>
        <taxon>Insecta</taxon>
        <taxon>Pterygota</taxon>
        <taxon>Neoptera</taxon>
        <taxon>Endopterygota</taxon>
        <taxon>Coleoptera</taxon>
        <taxon>Polyphaga</taxon>
        <taxon>Cucujiformia</taxon>
        <taxon>Tenebrionidae</taxon>
        <taxon>Pimeliinae</taxon>
        <taxon>Asbolus</taxon>
    </lineage>
</organism>
<evidence type="ECO:0000256" key="3">
    <source>
        <dbReference type="ARBA" id="ARBA00022525"/>
    </source>
</evidence>
<dbReference type="AlphaFoldDB" id="A0A482VZW2"/>
<dbReference type="Gene3D" id="2.60.40.770">
    <property type="match status" value="1"/>
</dbReference>
<dbReference type="OrthoDB" id="6332846at2759"/>
<feature type="non-terminal residue" evidence="5">
    <location>
        <position position="94"/>
    </location>
</feature>
<protein>
    <submittedName>
        <fullName evidence="5">Epididymal secretory protein E1</fullName>
    </submittedName>
</protein>
<name>A0A482VZW2_ASBVE</name>
<dbReference type="EMBL" id="QDEB01046111">
    <property type="protein sequence ID" value="RZC38153.1"/>
    <property type="molecule type" value="Genomic_DNA"/>
</dbReference>
<dbReference type="STRING" id="1661398.A0A482VZW2"/>
<evidence type="ECO:0000256" key="2">
    <source>
        <dbReference type="ARBA" id="ARBA00006370"/>
    </source>
</evidence>
<dbReference type="Pfam" id="PF02221">
    <property type="entry name" value="E1_DerP2_DerF2"/>
    <property type="match status" value="1"/>
</dbReference>
<comment type="subcellular location">
    <subcellularLocation>
        <location evidence="1">Secreted</location>
    </subcellularLocation>
</comment>
<gene>
    <name evidence="5" type="ORF">BDFB_014085</name>
</gene>
<proteinExistence type="inferred from homology"/>
<keyword evidence="6" id="KW-1185">Reference proteome</keyword>
<comment type="caution">
    <text evidence="5">The sequence shown here is derived from an EMBL/GenBank/DDBJ whole genome shotgun (WGS) entry which is preliminary data.</text>
</comment>
<evidence type="ECO:0000256" key="1">
    <source>
        <dbReference type="ARBA" id="ARBA00004613"/>
    </source>
</evidence>
<dbReference type="FunFam" id="2.60.40.770:FF:000001">
    <property type="entry name" value="NPC intracellular cholesterol transporter 2"/>
    <property type="match status" value="1"/>
</dbReference>
<dbReference type="GO" id="GO:0005576">
    <property type="term" value="C:extracellular region"/>
    <property type="evidence" value="ECO:0007669"/>
    <property type="project" value="UniProtKB-SubCell"/>
</dbReference>
<dbReference type="InterPro" id="IPR014756">
    <property type="entry name" value="Ig_E-set"/>
</dbReference>
<accession>A0A482VZW2</accession>
<reference evidence="5 6" key="1">
    <citation type="submission" date="2017-03" db="EMBL/GenBank/DDBJ databases">
        <title>Genome of the blue death feigning beetle - Asbolus verrucosus.</title>
        <authorList>
            <person name="Rider S.D."/>
        </authorList>
    </citation>
    <scope>NUCLEOTIDE SEQUENCE [LARGE SCALE GENOMIC DNA]</scope>
    <source>
        <strain evidence="5">Butters</strain>
        <tissue evidence="5">Head and leg muscle</tissue>
    </source>
</reference>
<sequence length="94" mass="10378">KDIEKLTNSVVAYIAGVPFPFVGYDQNDACPLIYTADGKEKAGCPLKAGQDYIYRDNIDVLQIYPRVKAVIHWGITGDDGNDVICFEVPARITN</sequence>
<dbReference type="InterPro" id="IPR003172">
    <property type="entry name" value="ML_dom"/>
</dbReference>
<feature type="domain" description="MD-2-related lipid-recognition" evidence="4">
    <location>
        <begin position="2"/>
        <end position="92"/>
    </location>
</feature>
<comment type="similarity">
    <text evidence="2">Belongs to the NPC2 family.</text>
</comment>